<dbReference type="STRING" id="1834191.A5886_001963"/>
<feature type="chain" id="PRO_5013032051" evidence="1">
    <location>
        <begin position="24"/>
        <end position="77"/>
    </location>
</feature>
<feature type="signal peptide" evidence="1">
    <location>
        <begin position="1"/>
        <end position="23"/>
    </location>
</feature>
<sequence length="77" mass="8901">MKKMYLTLLIVLMMFSDAGIAHAQTSSEGFILDNQISERGILIASYKFSSYPPATYRGQVRFRVEKKSNYYVGYYKN</sequence>
<dbReference type="EMBL" id="NGKU01000001">
    <property type="protein sequence ID" value="OTN76884.1"/>
    <property type="molecule type" value="Genomic_DNA"/>
</dbReference>
<gene>
    <name evidence="2" type="ORF">A5886_001963</name>
</gene>
<keyword evidence="3" id="KW-1185">Reference proteome</keyword>
<accession>A0A242A779</accession>
<dbReference type="OrthoDB" id="2186445at2"/>
<protein>
    <submittedName>
        <fullName evidence="2">Uncharacterized protein</fullName>
    </submittedName>
</protein>
<dbReference type="RefSeq" id="WP_143353785.1">
    <property type="nucleotide sequence ID" value="NZ_NGKU01000001.1"/>
</dbReference>
<dbReference type="Proteomes" id="UP000195043">
    <property type="component" value="Unassembled WGS sequence"/>
</dbReference>
<evidence type="ECO:0000313" key="3">
    <source>
        <dbReference type="Proteomes" id="UP000195043"/>
    </source>
</evidence>
<evidence type="ECO:0000313" key="2">
    <source>
        <dbReference type="EMBL" id="OTN76884.1"/>
    </source>
</evidence>
<proteinExistence type="predicted"/>
<keyword evidence="1" id="KW-0732">Signal</keyword>
<comment type="caution">
    <text evidence="2">The sequence shown here is derived from an EMBL/GenBank/DDBJ whole genome shotgun (WGS) entry which is preliminary data.</text>
</comment>
<name>A0A242A779_9ENTE</name>
<dbReference type="AlphaFoldDB" id="A0A242A779"/>
<evidence type="ECO:0000256" key="1">
    <source>
        <dbReference type="SAM" id="SignalP"/>
    </source>
</evidence>
<reference evidence="2 3" key="1">
    <citation type="submission" date="2017-05" db="EMBL/GenBank/DDBJ databases">
        <title>The Genome Sequence of Enterococcus sp. 8G7_MSG3316.</title>
        <authorList>
            <consortium name="The Broad Institute Genomics Platform"/>
            <consortium name="The Broad Institute Genomic Center for Infectious Diseases"/>
            <person name="Earl A."/>
            <person name="Manson A."/>
            <person name="Schwartman J."/>
            <person name="Gilmore M."/>
            <person name="Abouelleil A."/>
            <person name="Cao P."/>
            <person name="Chapman S."/>
            <person name="Cusick C."/>
            <person name="Shea T."/>
            <person name="Young S."/>
            <person name="Neafsey D."/>
            <person name="Nusbaum C."/>
            <person name="Birren B."/>
        </authorList>
    </citation>
    <scope>NUCLEOTIDE SEQUENCE [LARGE SCALE GENOMIC DNA]</scope>
    <source>
        <strain evidence="2 3">8G7_MSG3316</strain>
    </source>
</reference>
<organism evidence="2 3">
    <name type="scientific">Candidatus Enterococcus testudinis</name>
    <dbReference type="NCBI Taxonomy" id="1834191"/>
    <lineage>
        <taxon>Bacteria</taxon>
        <taxon>Bacillati</taxon>
        <taxon>Bacillota</taxon>
        <taxon>Bacilli</taxon>
        <taxon>Lactobacillales</taxon>
        <taxon>Enterococcaceae</taxon>
        <taxon>Enterococcus</taxon>
    </lineage>
</organism>